<comment type="caution">
    <text evidence="2">The sequence shown here is derived from an EMBL/GenBank/DDBJ whole genome shotgun (WGS) entry which is preliminary data.</text>
</comment>
<keyword evidence="3" id="KW-1185">Reference proteome</keyword>
<feature type="chain" id="PRO_5016255099" description="Peptidase inhibitor family I36" evidence="1">
    <location>
        <begin position="29"/>
        <end position="113"/>
    </location>
</feature>
<reference evidence="2 3" key="1">
    <citation type="submission" date="2018-05" db="EMBL/GenBank/DDBJ databases">
        <title>Genomic Encyclopedia of Archaeal and Bacterial Type Strains, Phase II (KMG-II): from individual species to whole genera.</title>
        <authorList>
            <person name="Goeker M."/>
        </authorList>
    </citation>
    <scope>NUCLEOTIDE SEQUENCE [LARGE SCALE GENOMIC DNA]</scope>
    <source>
        <strain evidence="2 3">DSM 45184</strain>
    </source>
</reference>
<dbReference type="OrthoDB" id="3296695at2"/>
<accession>A0A316FHU7</accession>
<protein>
    <recommendedName>
        <fullName evidence="4">Peptidase inhibitor family I36</fullName>
    </recommendedName>
</protein>
<dbReference type="RefSeq" id="WP_109593806.1">
    <property type="nucleotide sequence ID" value="NZ_BONA01000043.1"/>
</dbReference>
<evidence type="ECO:0008006" key="4">
    <source>
        <dbReference type="Google" id="ProtNLM"/>
    </source>
</evidence>
<dbReference type="Proteomes" id="UP000245697">
    <property type="component" value="Unassembled WGS sequence"/>
</dbReference>
<evidence type="ECO:0000313" key="3">
    <source>
        <dbReference type="Proteomes" id="UP000245697"/>
    </source>
</evidence>
<organism evidence="2 3">
    <name type="scientific">Actinoplanes xinjiangensis</name>
    <dbReference type="NCBI Taxonomy" id="512350"/>
    <lineage>
        <taxon>Bacteria</taxon>
        <taxon>Bacillati</taxon>
        <taxon>Actinomycetota</taxon>
        <taxon>Actinomycetes</taxon>
        <taxon>Micromonosporales</taxon>
        <taxon>Micromonosporaceae</taxon>
        <taxon>Actinoplanes</taxon>
    </lineage>
</organism>
<name>A0A316FHU7_9ACTN</name>
<feature type="signal peptide" evidence="1">
    <location>
        <begin position="1"/>
        <end position="28"/>
    </location>
</feature>
<keyword evidence="1" id="KW-0732">Signal</keyword>
<proteinExistence type="predicted"/>
<gene>
    <name evidence="2" type="ORF">BC793_107295</name>
</gene>
<evidence type="ECO:0000256" key="1">
    <source>
        <dbReference type="SAM" id="SignalP"/>
    </source>
</evidence>
<evidence type="ECO:0000313" key="2">
    <source>
        <dbReference type="EMBL" id="PWK47685.1"/>
    </source>
</evidence>
<sequence>MRNRTTVRALSIATLATGGLMVPVAAQAAPSNCWSRYWEGSSTQTGWQAGCNTTTRPGNDQWRAIAYCVRENNPSVRVTVYGGWVGGAGGVTSIARCASNYSPNSGTYQTRII</sequence>
<dbReference type="EMBL" id="QGGR01000007">
    <property type="protein sequence ID" value="PWK47685.1"/>
    <property type="molecule type" value="Genomic_DNA"/>
</dbReference>
<dbReference type="AlphaFoldDB" id="A0A316FHU7"/>